<dbReference type="Proteomes" id="UP000288079">
    <property type="component" value="Unassembled WGS sequence"/>
</dbReference>
<dbReference type="RefSeq" id="WP_125039997.1">
    <property type="nucleotide sequence ID" value="NZ_BHWB01000002.1"/>
</dbReference>
<evidence type="ECO:0000313" key="7">
    <source>
        <dbReference type="EMBL" id="GCB33672.1"/>
    </source>
</evidence>
<dbReference type="SMART" id="SM00729">
    <property type="entry name" value="Elp3"/>
    <property type="match status" value="1"/>
</dbReference>
<dbReference type="OrthoDB" id="9810775at2"/>
<keyword evidence="3" id="KW-0479">Metal-binding</keyword>
<dbReference type="InterPro" id="IPR006638">
    <property type="entry name" value="Elp3/MiaA/NifB-like_rSAM"/>
</dbReference>
<keyword evidence="5" id="KW-0411">Iron-sulfur</keyword>
<comment type="cofactor">
    <cofactor evidence="1">
        <name>[4Fe-4S] cluster</name>
        <dbReference type="ChEBI" id="CHEBI:49883"/>
    </cofactor>
</comment>
<dbReference type="InterPro" id="IPR058240">
    <property type="entry name" value="rSAM_sf"/>
</dbReference>
<evidence type="ECO:0000313" key="8">
    <source>
        <dbReference type="Proteomes" id="UP000288079"/>
    </source>
</evidence>
<evidence type="ECO:0000259" key="6">
    <source>
        <dbReference type="PROSITE" id="PS51918"/>
    </source>
</evidence>
<dbReference type="InterPro" id="IPR050377">
    <property type="entry name" value="Radical_SAM_PqqE_MftC-like"/>
</dbReference>
<dbReference type="SFLD" id="SFLDG01386">
    <property type="entry name" value="main_SPASM_domain-containing"/>
    <property type="match status" value="1"/>
</dbReference>
<evidence type="ECO:0000256" key="4">
    <source>
        <dbReference type="ARBA" id="ARBA00023004"/>
    </source>
</evidence>
<name>A0A401LQ30_9BACE</name>
<dbReference type="InterPro" id="IPR023885">
    <property type="entry name" value="4Fe4S-binding_SPASM_dom"/>
</dbReference>
<dbReference type="InterPro" id="IPR007197">
    <property type="entry name" value="rSAM"/>
</dbReference>
<keyword evidence="8" id="KW-1185">Reference proteome</keyword>
<organism evidence="7 8">
    <name type="scientific">Bacteroides faecalis</name>
    <dbReference type="NCBI Taxonomy" id="2447885"/>
    <lineage>
        <taxon>Bacteria</taxon>
        <taxon>Pseudomonadati</taxon>
        <taxon>Bacteroidota</taxon>
        <taxon>Bacteroidia</taxon>
        <taxon>Bacteroidales</taxon>
        <taxon>Bacteroidaceae</taxon>
        <taxon>Bacteroides</taxon>
    </lineage>
</organism>
<dbReference type="PANTHER" id="PTHR11228:SF7">
    <property type="entry name" value="PQQA PEPTIDE CYCLASE"/>
    <property type="match status" value="1"/>
</dbReference>
<dbReference type="GO" id="GO:0003824">
    <property type="term" value="F:catalytic activity"/>
    <property type="evidence" value="ECO:0007669"/>
    <property type="project" value="InterPro"/>
</dbReference>
<dbReference type="PROSITE" id="PS51918">
    <property type="entry name" value="RADICAL_SAM"/>
    <property type="match status" value="1"/>
</dbReference>
<dbReference type="SFLD" id="SFLDG01067">
    <property type="entry name" value="SPASM/twitch_domain_containing"/>
    <property type="match status" value="1"/>
</dbReference>
<keyword evidence="4" id="KW-0408">Iron</keyword>
<gene>
    <name evidence="7" type="ORF">KGMB02408_06170</name>
</gene>
<sequence>MNNINFRLNPYTYVRKYSDYFYLENQVSHLHAKLPTDKFKWLSVVNHGLTYNIEYLHKDESDFQEVVKIIQQLHEAWIIDIEDVPISMERRFSYANKREIERRFEDFPEIGIATPNEKPYLRNLQIELTDACNERCIHCYLPNAKKDTSKALTKEQAIDILRQYREMEGLKVVFSGGEILLYPYFFDVIEECKRLNLMILLQSNLLSLTERDIQRIKELEVFNVQVSLYSTDAHIHESITQRKGSFAKTKHNLELLVQNNIPAMISCPVMDVNFPTVQDLRRYADEMQLDIYFDFMMMAGCDGCSDNLTTRIDLNLVKDAVKFRLETNPAYVNAISISRTLEEALSKKYARRRTMCNILSASLCIDSDGSIYPCPGWNALKLGNINSATLSEVWDSNAADKLRKIGIKDFAKCQVCDKLNFCDMCVVYNFNENGNLFDICNRFCEMAEILRECVIEKYNELH</sequence>
<dbReference type="AlphaFoldDB" id="A0A401LQ30"/>
<dbReference type="Pfam" id="PF13186">
    <property type="entry name" value="SPASM"/>
    <property type="match status" value="1"/>
</dbReference>
<accession>A0A401LQ30</accession>
<dbReference type="Pfam" id="PF04055">
    <property type="entry name" value="Radical_SAM"/>
    <property type="match status" value="1"/>
</dbReference>
<feature type="domain" description="Radical SAM core" evidence="6">
    <location>
        <begin position="118"/>
        <end position="338"/>
    </location>
</feature>
<evidence type="ECO:0000256" key="5">
    <source>
        <dbReference type="ARBA" id="ARBA00023014"/>
    </source>
</evidence>
<dbReference type="InterPro" id="IPR013785">
    <property type="entry name" value="Aldolase_TIM"/>
</dbReference>
<dbReference type="GO" id="GO:0051536">
    <property type="term" value="F:iron-sulfur cluster binding"/>
    <property type="evidence" value="ECO:0007669"/>
    <property type="project" value="UniProtKB-KW"/>
</dbReference>
<keyword evidence="2" id="KW-0949">S-adenosyl-L-methionine</keyword>
<dbReference type="PANTHER" id="PTHR11228">
    <property type="entry name" value="RADICAL SAM DOMAIN PROTEIN"/>
    <property type="match status" value="1"/>
</dbReference>
<evidence type="ECO:0000256" key="3">
    <source>
        <dbReference type="ARBA" id="ARBA00022723"/>
    </source>
</evidence>
<dbReference type="Gene3D" id="3.20.20.70">
    <property type="entry name" value="Aldolase class I"/>
    <property type="match status" value="1"/>
</dbReference>
<dbReference type="GO" id="GO:0046872">
    <property type="term" value="F:metal ion binding"/>
    <property type="evidence" value="ECO:0007669"/>
    <property type="project" value="UniProtKB-KW"/>
</dbReference>
<evidence type="ECO:0000256" key="1">
    <source>
        <dbReference type="ARBA" id="ARBA00001966"/>
    </source>
</evidence>
<dbReference type="CDD" id="cd21109">
    <property type="entry name" value="SPASM"/>
    <property type="match status" value="1"/>
</dbReference>
<dbReference type="CDD" id="cd01335">
    <property type="entry name" value="Radical_SAM"/>
    <property type="match status" value="1"/>
</dbReference>
<comment type="caution">
    <text evidence="7">The sequence shown here is derived from an EMBL/GenBank/DDBJ whole genome shotgun (WGS) entry which is preliminary data.</text>
</comment>
<reference evidence="7 8" key="1">
    <citation type="submission" date="2018-10" db="EMBL/GenBank/DDBJ databases">
        <title>Draft Genome Sequence of Bacteroides sp. KCTC 15687.</title>
        <authorList>
            <person name="Yu S.Y."/>
            <person name="Kim J.S."/>
            <person name="Oh B.S."/>
            <person name="Park S.H."/>
            <person name="Kang S.W."/>
            <person name="Park J.E."/>
            <person name="Choi S.H."/>
            <person name="Han K.I."/>
            <person name="Lee K.C."/>
            <person name="Eom M.K."/>
            <person name="Suh M.K."/>
            <person name="Lee D.H."/>
            <person name="Yoon H."/>
            <person name="Kim B."/>
            <person name="Yang S.J."/>
            <person name="Lee J.S."/>
            <person name="Lee J.H."/>
        </authorList>
    </citation>
    <scope>NUCLEOTIDE SEQUENCE [LARGE SCALE GENOMIC DNA]</scope>
    <source>
        <strain evidence="7 8">KCTC 15687</strain>
    </source>
</reference>
<protein>
    <recommendedName>
        <fullName evidence="6">Radical SAM core domain-containing protein</fullName>
    </recommendedName>
</protein>
<dbReference type="SFLD" id="SFLDS00029">
    <property type="entry name" value="Radical_SAM"/>
    <property type="match status" value="1"/>
</dbReference>
<dbReference type="SUPFAM" id="SSF102114">
    <property type="entry name" value="Radical SAM enzymes"/>
    <property type="match status" value="1"/>
</dbReference>
<dbReference type="EMBL" id="BHWB01000002">
    <property type="protein sequence ID" value="GCB33672.1"/>
    <property type="molecule type" value="Genomic_DNA"/>
</dbReference>
<dbReference type="NCBIfam" id="TIGR04085">
    <property type="entry name" value="rSAM_more_4Fe4S"/>
    <property type="match status" value="1"/>
</dbReference>
<proteinExistence type="predicted"/>
<evidence type="ECO:0000256" key="2">
    <source>
        <dbReference type="ARBA" id="ARBA00022691"/>
    </source>
</evidence>